<dbReference type="Gene3D" id="1.10.510.10">
    <property type="entry name" value="Transferase(Phosphotransferase) domain 1"/>
    <property type="match status" value="1"/>
</dbReference>
<evidence type="ECO:0000313" key="4">
    <source>
        <dbReference type="WBParaSite" id="sdigi.contig653.g9378.t1"/>
    </source>
</evidence>
<evidence type="ECO:0000256" key="1">
    <source>
        <dbReference type="SAM" id="MobiDB-lite"/>
    </source>
</evidence>
<dbReference type="WBParaSite" id="sdigi.contig653.g9378.t1">
    <property type="protein sequence ID" value="sdigi.contig653.g9378.t1"/>
    <property type="gene ID" value="sdigi.contig653.g9378"/>
</dbReference>
<feature type="compositionally biased region" description="Basic and acidic residues" evidence="1">
    <location>
        <begin position="229"/>
        <end position="243"/>
    </location>
</feature>
<dbReference type="Proteomes" id="UP000887581">
    <property type="component" value="Unplaced"/>
</dbReference>
<dbReference type="SUPFAM" id="SSF56112">
    <property type="entry name" value="Protein kinase-like (PK-like)"/>
    <property type="match status" value="1"/>
</dbReference>
<sequence>MSLLGRELSDIRRRLPERKMSIGSVLRIGIQSVEAINDLHKIGFVHRDIKPSNFAMGREEKANIVFIFDFGLARQIMFPDKDGKFKLREARKKVSFRGTVRYCSINVHLYKDQGRHDDLWSMFYMLIELLSSTLPWKGMARKDSGHLKKIVSDRILLAGCPDCFADINSYLKSLTYMDTPNYAMFRTKFTKELSKLKIKPTDPFEWNEKGFLKPDIPAAHENEKDVKAEIDKMDGTDTSRIVDESVESAESSGRSQETDLAAENTLDILEQEKKGQ</sequence>
<dbReference type="InterPro" id="IPR011009">
    <property type="entry name" value="Kinase-like_dom_sf"/>
</dbReference>
<reference evidence="4" key="1">
    <citation type="submission" date="2022-11" db="UniProtKB">
        <authorList>
            <consortium name="WormBaseParasite"/>
        </authorList>
    </citation>
    <scope>IDENTIFICATION</scope>
</reference>
<protein>
    <submittedName>
        <fullName evidence="4">Protein kinase domain-containing protein</fullName>
    </submittedName>
</protein>
<evidence type="ECO:0000259" key="2">
    <source>
        <dbReference type="PROSITE" id="PS50011"/>
    </source>
</evidence>
<accession>A0A915PZV7</accession>
<organism evidence="3 4">
    <name type="scientific">Setaria digitata</name>
    <dbReference type="NCBI Taxonomy" id="48799"/>
    <lineage>
        <taxon>Eukaryota</taxon>
        <taxon>Metazoa</taxon>
        <taxon>Ecdysozoa</taxon>
        <taxon>Nematoda</taxon>
        <taxon>Chromadorea</taxon>
        <taxon>Rhabditida</taxon>
        <taxon>Spirurina</taxon>
        <taxon>Spiruromorpha</taxon>
        <taxon>Filarioidea</taxon>
        <taxon>Setariidae</taxon>
        <taxon>Setaria</taxon>
    </lineage>
</organism>
<feature type="domain" description="Protein kinase" evidence="2">
    <location>
        <begin position="1"/>
        <end position="205"/>
    </location>
</feature>
<keyword evidence="3" id="KW-1185">Reference proteome</keyword>
<proteinExistence type="predicted"/>
<dbReference type="AlphaFoldDB" id="A0A915PZV7"/>
<dbReference type="InterPro" id="IPR000719">
    <property type="entry name" value="Prot_kinase_dom"/>
</dbReference>
<evidence type="ECO:0000313" key="3">
    <source>
        <dbReference type="Proteomes" id="UP000887581"/>
    </source>
</evidence>
<dbReference type="SMART" id="SM00220">
    <property type="entry name" value="S_TKc"/>
    <property type="match status" value="1"/>
</dbReference>
<name>A0A915PZV7_9BILA</name>
<feature type="region of interest" description="Disordered" evidence="1">
    <location>
        <begin position="229"/>
        <end position="276"/>
    </location>
</feature>
<dbReference type="GO" id="GO:0004672">
    <property type="term" value="F:protein kinase activity"/>
    <property type="evidence" value="ECO:0007669"/>
    <property type="project" value="InterPro"/>
</dbReference>
<dbReference type="InterPro" id="IPR050235">
    <property type="entry name" value="CK1_Ser-Thr_kinase"/>
</dbReference>
<dbReference type="Pfam" id="PF00069">
    <property type="entry name" value="Pkinase"/>
    <property type="match status" value="1"/>
</dbReference>
<dbReference type="PROSITE" id="PS50011">
    <property type="entry name" value="PROTEIN_KINASE_DOM"/>
    <property type="match status" value="1"/>
</dbReference>
<dbReference type="PANTHER" id="PTHR11909">
    <property type="entry name" value="CASEIN KINASE-RELATED"/>
    <property type="match status" value="1"/>
</dbReference>
<dbReference type="GO" id="GO:0005524">
    <property type="term" value="F:ATP binding"/>
    <property type="evidence" value="ECO:0007669"/>
    <property type="project" value="InterPro"/>
</dbReference>